<feature type="compositionally biased region" description="Low complexity" evidence="1">
    <location>
        <begin position="57"/>
        <end position="66"/>
    </location>
</feature>
<dbReference type="AlphaFoldDB" id="A0A197JKQ9"/>
<feature type="compositionally biased region" description="Low complexity" evidence="1">
    <location>
        <begin position="17"/>
        <end position="29"/>
    </location>
</feature>
<dbReference type="EMBL" id="KV442074">
    <property type="protein sequence ID" value="OAQ25812.1"/>
    <property type="molecule type" value="Genomic_DNA"/>
</dbReference>
<evidence type="ECO:0000313" key="3">
    <source>
        <dbReference type="Proteomes" id="UP000078512"/>
    </source>
</evidence>
<evidence type="ECO:0000256" key="1">
    <source>
        <dbReference type="SAM" id="MobiDB-lite"/>
    </source>
</evidence>
<sequence>MIFNHPTTFILSNLNVQSTPQTSSSLPQQAAGGSEDRNQDPLPPAPAPAQPERNSFNQNNNNNNNNTRHRINWQGDGHTSFPAGVEEVEVLGDLERGIGGRRSNRRQNRTSYQLVMEQLDRLDAVMESEAEGADRERLEPAVFLYGTSAIAASGSAAGGSVDGQEEEEEEDQVRLELGLQVEEPPVPMPSSAASRRRTWIR</sequence>
<accession>A0A197JKQ9</accession>
<evidence type="ECO:0000313" key="2">
    <source>
        <dbReference type="EMBL" id="OAQ25812.1"/>
    </source>
</evidence>
<protein>
    <submittedName>
        <fullName evidence="2">Uncharacterized protein</fullName>
    </submittedName>
</protein>
<dbReference type="Proteomes" id="UP000078512">
    <property type="component" value="Unassembled WGS sequence"/>
</dbReference>
<name>A0A197JKQ9_9FUNG</name>
<keyword evidence="3" id="KW-1185">Reference proteome</keyword>
<organism evidence="2 3">
    <name type="scientific">Linnemannia elongata AG-77</name>
    <dbReference type="NCBI Taxonomy" id="1314771"/>
    <lineage>
        <taxon>Eukaryota</taxon>
        <taxon>Fungi</taxon>
        <taxon>Fungi incertae sedis</taxon>
        <taxon>Mucoromycota</taxon>
        <taxon>Mortierellomycotina</taxon>
        <taxon>Mortierellomycetes</taxon>
        <taxon>Mortierellales</taxon>
        <taxon>Mortierellaceae</taxon>
        <taxon>Linnemannia</taxon>
    </lineage>
</organism>
<feature type="region of interest" description="Disordered" evidence="1">
    <location>
        <begin position="14"/>
        <end position="80"/>
    </location>
</feature>
<gene>
    <name evidence="2" type="ORF">K457DRAFT_22946</name>
</gene>
<feature type="region of interest" description="Disordered" evidence="1">
    <location>
        <begin position="153"/>
        <end position="201"/>
    </location>
</feature>
<proteinExistence type="predicted"/>
<reference evidence="2 3" key="1">
    <citation type="submission" date="2016-05" db="EMBL/GenBank/DDBJ databases">
        <title>Genome sequencing reveals origins of a unique bacterial endosymbiosis in the earliest lineages of terrestrial Fungi.</title>
        <authorList>
            <consortium name="DOE Joint Genome Institute"/>
            <person name="Uehling J."/>
            <person name="Gryganskyi A."/>
            <person name="Hameed K."/>
            <person name="Tschaplinski T."/>
            <person name="Misztal P."/>
            <person name="Wu S."/>
            <person name="Desiro A."/>
            <person name="Vande Pol N."/>
            <person name="Du Z.-Y."/>
            <person name="Zienkiewicz A."/>
            <person name="Zienkiewicz K."/>
            <person name="Morin E."/>
            <person name="Tisserant E."/>
            <person name="Splivallo R."/>
            <person name="Hainaut M."/>
            <person name="Henrissat B."/>
            <person name="Ohm R."/>
            <person name="Kuo A."/>
            <person name="Yan J."/>
            <person name="Lipzen A."/>
            <person name="Nolan M."/>
            <person name="Labutti K."/>
            <person name="Barry K."/>
            <person name="Goldstein A."/>
            <person name="Labbe J."/>
            <person name="Schadt C."/>
            <person name="Tuskan G."/>
            <person name="Grigoriev I."/>
            <person name="Martin F."/>
            <person name="Vilgalys R."/>
            <person name="Bonito G."/>
        </authorList>
    </citation>
    <scope>NUCLEOTIDE SEQUENCE [LARGE SCALE GENOMIC DNA]</scope>
    <source>
        <strain evidence="2 3">AG-77</strain>
    </source>
</reference>